<gene>
    <name evidence="2" type="ORF">PHYPO_G00089370</name>
</gene>
<comment type="caution">
    <text evidence="2">The sequence shown here is derived from an EMBL/GenBank/DDBJ whole genome shotgun (WGS) entry which is preliminary data.</text>
</comment>
<sequence length="160" mass="17934">MLAHYVMHQTTRARNFRPRLPNLAASQLKTHGARVSPGQLDINKAFPLGIRAHGVILLSECLQYSPEKSRHLRMPTGTKKSKSHSAKPRKKSDKKRLSKKRSASTTCTKPAVDILSPAAMENAYYISHNAVDCLEFRGFGWPEATKKKGKGLKKKTKKQK</sequence>
<evidence type="ECO:0000313" key="3">
    <source>
        <dbReference type="Proteomes" id="UP000327468"/>
    </source>
</evidence>
<feature type="compositionally biased region" description="Basic residues" evidence="1">
    <location>
        <begin position="79"/>
        <end position="102"/>
    </location>
</feature>
<organism evidence="2 3">
    <name type="scientific">Pangasianodon hypophthalmus</name>
    <name type="common">Striped catfish</name>
    <name type="synonym">Helicophagus hypophthalmus</name>
    <dbReference type="NCBI Taxonomy" id="310915"/>
    <lineage>
        <taxon>Eukaryota</taxon>
        <taxon>Metazoa</taxon>
        <taxon>Chordata</taxon>
        <taxon>Craniata</taxon>
        <taxon>Vertebrata</taxon>
        <taxon>Euteleostomi</taxon>
        <taxon>Actinopterygii</taxon>
        <taxon>Neopterygii</taxon>
        <taxon>Teleostei</taxon>
        <taxon>Ostariophysi</taxon>
        <taxon>Siluriformes</taxon>
        <taxon>Pangasiidae</taxon>
        <taxon>Pangasianodon</taxon>
    </lineage>
</organism>
<feature type="region of interest" description="Disordered" evidence="1">
    <location>
        <begin position="68"/>
        <end position="106"/>
    </location>
</feature>
<name>A0A5N5LIY8_PANHP</name>
<evidence type="ECO:0000256" key="1">
    <source>
        <dbReference type="SAM" id="MobiDB-lite"/>
    </source>
</evidence>
<evidence type="ECO:0000313" key="2">
    <source>
        <dbReference type="EMBL" id="KAB5542251.1"/>
    </source>
</evidence>
<dbReference type="Proteomes" id="UP000327468">
    <property type="component" value="Chromosome 18"/>
</dbReference>
<protein>
    <recommendedName>
        <fullName evidence="4">Small lysine-rich protein 1</fullName>
    </recommendedName>
</protein>
<proteinExistence type="predicted"/>
<reference evidence="2 3" key="1">
    <citation type="submission" date="2019-06" db="EMBL/GenBank/DDBJ databases">
        <title>A chromosome-scale genome assembly of the striped catfish, Pangasianodon hypophthalmus.</title>
        <authorList>
            <person name="Wen M."/>
            <person name="Zahm M."/>
            <person name="Roques C."/>
            <person name="Cabau C."/>
            <person name="Klopp C."/>
            <person name="Donnadieu C."/>
            <person name="Jouanno E."/>
            <person name="Avarre J.-C."/>
            <person name="Campet M."/>
            <person name="Ha T.T.T."/>
            <person name="Dugue R."/>
            <person name="Lampietro C."/>
            <person name="Louis A."/>
            <person name="Herpin A."/>
            <person name="Echchiki A."/>
            <person name="Berthelot C."/>
            <person name="Parey E."/>
            <person name="Roest-Crollius H."/>
            <person name="Braasch I."/>
            <person name="Postlethwait J."/>
            <person name="Bobe J."/>
            <person name="Montfort J."/>
            <person name="Bouchez O."/>
            <person name="Begum T."/>
            <person name="Schartl M."/>
            <person name="Guiguen Y."/>
        </authorList>
    </citation>
    <scope>NUCLEOTIDE SEQUENCE [LARGE SCALE GENOMIC DNA]</scope>
    <source>
        <strain evidence="2 3">Indonesia</strain>
        <tissue evidence="2">Blood</tissue>
    </source>
</reference>
<accession>A0A5N5LIY8</accession>
<keyword evidence="3" id="KW-1185">Reference proteome</keyword>
<dbReference type="EMBL" id="VFJC01000019">
    <property type="protein sequence ID" value="KAB5542251.1"/>
    <property type="molecule type" value="Genomic_DNA"/>
</dbReference>
<dbReference type="InterPro" id="IPR037760">
    <property type="entry name" value="SMKR1"/>
</dbReference>
<evidence type="ECO:0008006" key="4">
    <source>
        <dbReference type="Google" id="ProtNLM"/>
    </source>
</evidence>
<dbReference type="PANTHER" id="PTHR37932:SF1">
    <property type="entry name" value="SMALL LYSINE-RICH PROTEIN 1"/>
    <property type="match status" value="1"/>
</dbReference>
<dbReference type="AlphaFoldDB" id="A0A5N5LIY8"/>
<dbReference type="PANTHER" id="PTHR37932">
    <property type="entry name" value="SMALL LYSINE-RICH PROTEIN 1"/>
    <property type="match status" value="1"/>
</dbReference>